<protein>
    <submittedName>
        <fullName evidence="3">Uncharacterized protein</fullName>
    </submittedName>
</protein>
<reference evidence="3" key="1">
    <citation type="submission" date="2019-12" db="EMBL/GenBank/DDBJ databases">
        <title>Genome sequencing and annotation of Brassica cretica.</title>
        <authorList>
            <person name="Studholme D.J."/>
            <person name="Sarris P.F."/>
        </authorList>
    </citation>
    <scope>NUCLEOTIDE SEQUENCE</scope>
    <source>
        <strain evidence="2">PFS-001/15</strain>
        <strain evidence="3">PFS-102/07</strain>
        <tissue evidence="3">Leaf</tissue>
    </source>
</reference>
<dbReference type="EMBL" id="QGKY02000094">
    <property type="protein sequence ID" value="KAF2604345.1"/>
    <property type="molecule type" value="Genomic_DNA"/>
</dbReference>
<feature type="compositionally biased region" description="Polar residues" evidence="1">
    <location>
        <begin position="180"/>
        <end position="192"/>
    </location>
</feature>
<dbReference type="AlphaFoldDB" id="A0A8S9LBV7"/>
<sequence length="192" mass="21969">MSLRCYKLVEWRGSEFFQSSSSKSENHKTIQNRQYSEGNSSIRAGKLYLHSGIFYPFYRHILIFCIVASVLLSLTPCDSLDEPARKMWKPAKDFRLGLRRELEVETFAPYCKTVFWNTEMALQSLDYYKSHKAFLELSIVKLGNIVQRLKTMIPCVIEPSISSLNRSNRTAEQPIGRFPGTTSVTAPSSIKA</sequence>
<dbReference type="Proteomes" id="UP000712281">
    <property type="component" value="Unassembled WGS sequence"/>
</dbReference>
<name>A0A8S9LBV7_BRACR</name>
<evidence type="ECO:0000313" key="3">
    <source>
        <dbReference type="EMBL" id="KAF2604345.1"/>
    </source>
</evidence>
<accession>A0A8S9LBV7</accession>
<organism evidence="3">
    <name type="scientific">Brassica cretica</name>
    <name type="common">Mustard</name>
    <dbReference type="NCBI Taxonomy" id="69181"/>
    <lineage>
        <taxon>Eukaryota</taxon>
        <taxon>Viridiplantae</taxon>
        <taxon>Streptophyta</taxon>
        <taxon>Embryophyta</taxon>
        <taxon>Tracheophyta</taxon>
        <taxon>Spermatophyta</taxon>
        <taxon>Magnoliopsida</taxon>
        <taxon>eudicotyledons</taxon>
        <taxon>Gunneridae</taxon>
        <taxon>Pentapetalae</taxon>
        <taxon>rosids</taxon>
        <taxon>malvids</taxon>
        <taxon>Brassicales</taxon>
        <taxon>Brassicaceae</taxon>
        <taxon>Brassiceae</taxon>
        <taxon>Brassica</taxon>
    </lineage>
</organism>
<comment type="caution">
    <text evidence="3">The sequence shown here is derived from an EMBL/GenBank/DDBJ whole genome shotgun (WGS) entry which is preliminary data.</text>
</comment>
<feature type="region of interest" description="Disordered" evidence="1">
    <location>
        <begin position="168"/>
        <end position="192"/>
    </location>
</feature>
<evidence type="ECO:0000313" key="2">
    <source>
        <dbReference type="EMBL" id="KAF2565413.1"/>
    </source>
</evidence>
<proteinExistence type="predicted"/>
<dbReference type="EMBL" id="QGKW02001911">
    <property type="protein sequence ID" value="KAF2565413.1"/>
    <property type="molecule type" value="Genomic_DNA"/>
</dbReference>
<gene>
    <name evidence="2" type="ORF">F2Q68_00027722</name>
    <name evidence="3" type="ORF">F2Q70_00028150</name>
</gene>
<evidence type="ECO:0000256" key="1">
    <source>
        <dbReference type="SAM" id="MobiDB-lite"/>
    </source>
</evidence>